<evidence type="ECO:0000256" key="1">
    <source>
        <dbReference type="SAM" id="MobiDB-lite"/>
    </source>
</evidence>
<sequence>MESGYQGKRDSQLPVGLMSHGNPRRRTQGGR</sequence>
<reference evidence="2" key="2">
    <citation type="journal article" date="2015" name="Fish Shellfish Immunol.">
        <title>Early steps in the European eel (Anguilla anguilla)-Vibrio vulnificus interaction in the gills: Role of the RtxA13 toxin.</title>
        <authorList>
            <person name="Callol A."/>
            <person name="Pajuelo D."/>
            <person name="Ebbesson L."/>
            <person name="Teles M."/>
            <person name="MacKenzie S."/>
            <person name="Amaro C."/>
        </authorList>
    </citation>
    <scope>NUCLEOTIDE SEQUENCE</scope>
</reference>
<dbReference type="EMBL" id="GBXM01092235">
    <property type="protein sequence ID" value="JAH16342.1"/>
    <property type="molecule type" value="Transcribed_RNA"/>
</dbReference>
<feature type="compositionally biased region" description="Basic residues" evidence="1">
    <location>
        <begin position="22"/>
        <end position="31"/>
    </location>
</feature>
<proteinExistence type="predicted"/>
<dbReference type="AlphaFoldDB" id="A0A0E9QIM7"/>
<accession>A0A0E9QIM7</accession>
<name>A0A0E9QIM7_ANGAN</name>
<reference evidence="2" key="1">
    <citation type="submission" date="2014-11" db="EMBL/GenBank/DDBJ databases">
        <authorList>
            <person name="Amaro Gonzalez C."/>
        </authorList>
    </citation>
    <scope>NUCLEOTIDE SEQUENCE</scope>
</reference>
<protein>
    <submittedName>
        <fullName evidence="2">Uncharacterized protein</fullName>
    </submittedName>
</protein>
<feature type="region of interest" description="Disordered" evidence="1">
    <location>
        <begin position="1"/>
        <end position="31"/>
    </location>
</feature>
<organism evidence="2">
    <name type="scientific">Anguilla anguilla</name>
    <name type="common">European freshwater eel</name>
    <name type="synonym">Muraena anguilla</name>
    <dbReference type="NCBI Taxonomy" id="7936"/>
    <lineage>
        <taxon>Eukaryota</taxon>
        <taxon>Metazoa</taxon>
        <taxon>Chordata</taxon>
        <taxon>Craniata</taxon>
        <taxon>Vertebrata</taxon>
        <taxon>Euteleostomi</taxon>
        <taxon>Actinopterygii</taxon>
        <taxon>Neopterygii</taxon>
        <taxon>Teleostei</taxon>
        <taxon>Anguilliformes</taxon>
        <taxon>Anguillidae</taxon>
        <taxon>Anguilla</taxon>
    </lineage>
</organism>
<evidence type="ECO:0000313" key="2">
    <source>
        <dbReference type="EMBL" id="JAH16342.1"/>
    </source>
</evidence>